<evidence type="ECO:0000313" key="2">
    <source>
        <dbReference type="EMBL" id="AFC24067.1"/>
    </source>
</evidence>
<dbReference type="KEGG" id="sgn:SGRA_1332"/>
<feature type="region of interest" description="Disordered" evidence="1">
    <location>
        <begin position="1"/>
        <end position="56"/>
    </location>
</feature>
<reference evidence="2 3" key="1">
    <citation type="journal article" date="2012" name="Stand. Genomic Sci.">
        <title>Complete genome sequencing and analysis of Saprospira grandis str. Lewin, a predatory marine bacterium.</title>
        <authorList>
            <person name="Saw J.H."/>
            <person name="Yuryev A."/>
            <person name="Kanbe M."/>
            <person name="Hou S."/>
            <person name="Young A.G."/>
            <person name="Aizawa S."/>
            <person name="Alam M."/>
        </authorList>
    </citation>
    <scope>NUCLEOTIDE SEQUENCE [LARGE SCALE GENOMIC DNA]</scope>
    <source>
        <strain evidence="2 3">Lewin</strain>
    </source>
</reference>
<dbReference type="AlphaFoldDB" id="H6L6C5"/>
<organism evidence="2 3">
    <name type="scientific">Saprospira grandis (strain Lewin)</name>
    <dbReference type="NCBI Taxonomy" id="984262"/>
    <lineage>
        <taxon>Bacteria</taxon>
        <taxon>Pseudomonadati</taxon>
        <taxon>Bacteroidota</taxon>
        <taxon>Saprospiria</taxon>
        <taxon>Saprospirales</taxon>
        <taxon>Saprospiraceae</taxon>
        <taxon>Saprospira</taxon>
    </lineage>
</organism>
<name>H6L6C5_SAPGL</name>
<proteinExistence type="predicted"/>
<dbReference type="EMBL" id="CP002831">
    <property type="protein sequence ID" value="AFC24067.1"/>
    <property type="molecule type" value="Genomic_DNA"/>
</dbReference>
<accession>H6L6C5</accession>
<dbReference type="Proteomes" id="UP000007519">
    <property type="component" value="Chromosome"/>
</dbReference>
<gene>
    <name evidence="2" type="ordered locus">SGRA_1332</name>
</gene>
<keyword evidence="3" id="KW-1185">Reference proteome</keyword>
<protein>
    <submittedName>
        <fullName evidence="2">Uncharacterized protein</fullName>
    </submittedName>
</protein>
<sequence>MAAGQTQAAKGGCRAEQPCEPRNIAPQQSCGGPKKKRIKKGSNSKLLLPSYKKEKG</sequence>
<evidence type="ECO:0000313" key="3">
    <source>
        <dbReference type="Proteomes" id="UP000007519"/>
    </source>
</evidence>
<dbReference type="HOGENOM" id="CLU_3011744_0_0_10"/>
<feature type="compositionally biased region" description="Basic residues" evidence="1">
    <location>
        <begin position="33"/>
        <end position="42"/>
    </location>
</feature>
<evidence type="ECO:0000256" key="1">
    <source>
        <dbReference type="SAM" id="MobiDB-lite"/>
    </source>
</evidence>